<dbReference type="Proteomes" id="UP001056012">
    <property type="component" value="Chromosome 6"/>
</dbReference>
<accession>A0A9Q8ZGW4</accession>
<evidence type="ECO:0000259" key="2">
    <source>
        <dbReference type="Pfam" id="PF09362"/>
    </source>
</evidence>
<dbReference type="PANTHER" id="PTHR43662:SF2">
    <property type="entry name" value="DUF1996 DOMAIN-CONTAINING PROTEIN"/>
    <property type="match status" value="1"/>
</dbReference>
<dbReference type="PANTHER" id="PTHR43662">
    <property type="match status" value="1"/>
</dbReference>
<feature type="domain" description="DUF1996" evidence="2">
    <location>
        <begin position="87"/>
        <end position="286"/>
    </location>
</feature>
<proteinExistence type="predicted"/>
<feature type="region of interest" description="Disordered" evidence="1">
    <location>
        <begin position="1"/>
        <end position="50"/>
    </location>
</feature>
<dbReference type="InterPro" id="IPR018535">
    <property type="entry name" value="DUF1996"/>
</dbReference>
<dbReference type="OrthoDB" id="74764at2759"/>
<feature type="compositionally biased region" description="Low complexity" evidence="1">
    <location>
        <begin position="25"/>
        <end position="46"/>
    </location>
</feature>
<feature type="compositionally biased region" description="Polar residues" evidence="1">
    <location>
        <begin position="1"/>
        <end position="24"/>
    </location>
</feature>
<organism evidence="3 4">
    <name type="scientific">Curvularia clavata</name>
    <dbReference type="NCBI Taxonomy" id="95742"/>
    <lineage>
        <taxon>Eukaryota</taxon>
        <taxon>Fungi</taxon>
        <taxon>Dikarya</taxon>
        <taxon>Ascomycota</taxon>
        <taxon>Pezizomycotina</taxon>
        <taxon>Dothideomycetes</taxon>
        <taxon>Pleosporomycetidae</taxon>
        <taxon>Pleosporales</taxon>
        <taxon>Pleosporineae</taxon>
        <taxon>Pleosporaceae</taxon>
        <taxon>Curvularia</taxon>
    </lineage>
</organism>
<evidence type="ECO:0000313" key="4">
    <source>
        <dbReference type="Proteomes" id="UP001056012"/>
    </source>
</evidence>
<reference evidence="3" key="1">
    <citation type="submission" date="2021-12" db="EMBL/GenBank/DDBJ databases">
        <title>Curvularia clavata genome.</title>
        <authorList>
            <person name="Cao Y."/>
        </authorList>
    </citation>
    <scope>NUCLEOTIDE SEQUENCE</scope>
    <source>
        <strain evidence="3">Yc1106</strain>
    </source>
</reference>
<dbReference type="EMBL" id="CP089279">
    <property type="protein sequence ID" value="USP80488.1"/>
    <property type="molecule type" value="Genomic_DNA"/>
</dbReference>
<protein>
    <recommendedName>
        <fullName evidence="2">DUF1996 domain-containing protein</fullName>
    </recommendedName>
</protein>
<sequence length="350" mass="38237">MTAEKSQFNKTSQASGKSQSNNKRSQASGKSQSKSKTSQETGKSQSNGKGPELATWPTCIQCNTAADEDLTCPNEDCAFYGQLYCAYEDFSNYWTASLYFRSPDNGTFQRVPQFANVGLQQDGGMTVYYMPYSAKNNKMTAFRPGFRMIAGDPMAKKPNRASICHRCLGNGEGFAPCDAKDTAELPTKYCPGGIRATVIFPSCWDGKNLDSPDHKSHVAYSNSGGLGSPNCPSTHPVAIPQVMYEIMWDTGRYKNNAWYGNGKQPFVYSFGDGVGYGQHGDYLFGWKDDSLQRAMDALPTGKCANANCQVLKIQSAQDSMKCKKAQQAVEDVGMGGNWLKQLPGGMSVTY</sequence>
<evidence type="ECO:0000256" key="1">
    <source>
        <dbReference type="SAM" id="MobiDB-lite"/>
    </source>
</evidence>
<dbReference type="AlphaFoldDB" id="A0A9Q8ZGW4"/>
<evidence type="ECO:0000313" key="3">
    <source>
        <dbReference type="EMBL" id="USP80488.1"/>
    </source>
</evidence>
<dbReference type="VEuPathDB" id="FungiDB:yc1106_07762"/>
<dbReference type="Pfam" id="PF09362">
    <property type="entry name" value="DUF1996"/>
    <property type="match status" value="1"/>
</dbReference>
<name>A0A9Q8ZGW4_CURCL</name>
<keyword evidence="4" id="KW-1185">Reference proteome</keyword>
<gene>
    <name evidence="3" type="ORF">yc1106_07762</name>
</gene>